<feature type="region of interest" description="Disordered" evidence="2">
    <location>
        <begin position="1165"/>
        <end position="1284"/>
    </location>
</feature>
<feature type="domain" description="TASOR pseudo-PARP" evidence="3">
    <location>
        <begin position="172"/>
        <end position="319"/>
    </location>
</feature>
<feature type="region of interest" description="Disordered" evidence="2">
    <location>
        <begin position="338"/>
        <end position="368"/>
    </location>
</feature>
<dbReference type="InterPro" id="IPR046432">
    <property type="entry name" value="TASOR"/>
</dbReference>
<feature type="region of interest" description="Disordered" evidence="2">
    <location>
        <begin position="1031"/>
        <end position="1058"/>
    </location>
</feature>
<feature type="coiled-coil region" evidence="1">
    <location>
        <begin position="763"/>
        <end position="790"/>
    </location>
</feature>
<dbReference type="EMBL" id="JAIZAY010000002">
    <property type="protein sequence ID" value="KAJ8047146.1"/>
    <property type="molecule type" value="Genomic_DNA"/>
</dbReference>
<protein>
    <submittedName>
        <fullName evidence="4">Protein TASOR</fullName>
    </submittedName>
</protein>
<evidence type="ECO:0000313" key="5">
    <source>
        <dbReference type="Proteomes" id="UP001152320"/>
    </source>
</evidence>
<feature type="region of interest" description="Disordered" evidence="2">
    <location>
        <begin position="531"/>
        <end position="552"/>
    </location>
</feature>
<feature type="compositionally biased region" description="Polar residues" evidence="2">
    <location>
        <begin position="620"/>
        <end position="633"/>
    </location>
</feature>
<dbReference type="OrthoDB" id="5960959at2759"/>
<dbReference type="PANTHER" id="PTHR16207">
    <property type="entry name" value="SET DOMAIN-CONTAINING PROTEIN"/>
    <property type="match status" value="1"/>
</dbReference>
<gene>
    <name evidence="4" type="ORF">HOLleu_06060</name>
</gene>
<feature type="region of interest" description="Disordered" evidence="2">
    <location>
        <begin position="1"/>
        <end position="101"/>
    </location>
</feature>
<dbReference type="GO" id="GO:0045814">
    <property type="term" value="P:negative regulation of gene expression, epigenetic"/>
    <property type="evidence" value="ECO:0007669"/>
    <property type="project" value="InterPro"/>
</dbReference>
<feature type="compositionally biased region" description="Basic residues" evidence="2">
    <location>
        <begin position="1244"/>
        <end position="1255"/>
    </location>
</feature>
<feature type="region of interest" description="Disordered" evidence="2">
    <location>
        <begin position="919"/>
        <end position="995"/>
    </location>
</feature>
<evidence type="ECO:0000259" key="3">
    <source>
        <dbReference type="Pfam" id="PF12509"/>
    </source>
</evidence>
<feature type="region of interest" description="Disordered" evidence="2">
    <location>
        <begin position="880"/>
        <end position="907"/>
    </location>
</feature>
<organism evidence="4 5">
    <name type="scientific">Holothuria leucospilota</name>
    <name type="common">Black long sea cucumber</name>
    <name type="synonym">Mertensiothuria leucospilota</name>
    <dbReference type="NCBI Taxonomy" id="206669"/>
    <lineage>
        <taxon>Eukaryota</taxon>
        <taxon>Metazoa</taxon>
        <taxon>Echinodermata</taxon>
        <taxon>Eleutherozoa</taxon>
        <taxon>Echinozoa</taxon>
        <taxon>Holothuroidea</taxon>
        <taxon>Aspidochirotacea</taxon>
        <taxon>Aspidochirotida</taxon>
        <taxon>Holothuriidae</taxon>
        <taxon>Holothuria</taxon>
    </lineage>
</organism>
<dbReference type="GO" id="GO:0005654">
    <property type="term" value="C:nucleoplasm"/>
    <property type="evidence" value="ECO:0007669"/>
    <property type="project" value="TreeGrafter"/>
</dbReference>
<feature type="region of interest" description="Disordered" evidence="2">
    <location>
        <begin position="571"/>
        <end position="639"/>
    </location>
</feature>
<sequence length="1284" mass="142316">MMSEKKQTENSENKTGEKSKETPPKQKSKLTSPVKKTNEVKKLKNKSNDGIVPKQVKRTSSADGPAKAANVDATKVKGKDGPALSPRMKPKSSKEHGPRRKDMKAFVIPRMAKEKELLEEVSLDSNSFQKYLLPAIVQQYRDPASRASFQYEKAFLVHNEKLNTEFQERRKELKEEGRSDRELAEQYSFLLVDNMDIAEVICNKGLHARWTGDAKERQLGRGEMGVYLNRYSDILSSSSLEIGKEYILLVLKVLKGKVKAVPLTHHKEGIEPTPKFDSHVAKNIVVTSTNRFQTFVSNQIYCYQFGELNMEERPKQVCPFAVVSFRCCEKKEANTNSSGFETQVSTVKKDAGSNKADSSKGPKKPAPMSTAFATSITLWKGKLANQGKELCSASLVSSRLPFLPTELPRRLDLATAIPVSKVKNIMPSDISKHPKLCHLSRHHEVSAKGRYFTYAQMRSVGDKKAFTELFRCLKDNQMALHTKTTSNKQVFVIPPCSLTEELHVSKPAKICVLHILFVSNKTSYRKLSDAVVKSSSKDDDGPSLPVYGRPPKTSDLRAQLGRLFQQENTFYIAENERRKPTTPARISPAARNSRTSSQEITGDSARSSTENTPVAVLKDATNSYPSESKSVPNQDPGKLNADIPVVVPYQSGRLEHVEGSFSPIEEEEVPSKEDQKGANNISEPSSDGLTALGTSSIPLGERENIPGQSSSFGHPPKPTRVFSNQSHLPEINHQLNQLLRTQEIIASTSSSALETPPGEKDTVEDYQNKIRQLRSNLDSLLRERANLKHSQELEASFQSQQMTGRHLPTLSSHHTPTQHFMHHHSPINSSNDSAFLPATNNEHEPFLGNASQHTSEFPKSSSKENRSQIFNYLQDILSSPFLKQEGNSGTEERHEKQPSDPLSPAGLTLDSLRSILDRVQGQSPSVSDFPTYPLSMQHHDISMDPSTSMRPGPSHLGVSPTSSDVENNNKRQRDEDETSASKRQRTVSEDSNTTMAKLASILSSVSKAANVPTTPQSPPPWETLSLVHKEIPPETPESPPPWDRCNDTSNQGEEGAGDQWSRNVVLKEDQSKQLTVTIKGHPVQRHTQEGSSDLYSLVKTVLHGVTRKSLLNRGALQLIPGSGVPVENDFAPPTQQEVHLQELVLSTLHVQNPGNSQIQFGASRKVEEVARPLQENHTSSSSQRTSPRSSNSSRTSSSVSTGSNHSESPTGKSRTNRSSIIEDGTSFLGDLTSEDGVSVDLPYYRKKSKERHRKSSSNAKVPKHRSSDSKTNSSYRKSHHRHSS</sequence>
<proteinExistence type="predicted"/>
<dbReference type="Gene3D" id="3.90.228.10">
    <property type="match status" value="1"/>
</dbReference>
<evidence type="ECO:0000256" key="1">
    <source>
        <dbReference type="SAM" id="Coils"/>
    </source>
</evidence>
<name>A0A9Q1HJB8_HOLLE</name>
<feature type="compositionally biased region" description="Polar residues" evidence="2">
    <location>
        <begin position="677"/>
        <end position="697"/>
    </location>
</feature>
<keyword evidence="1" id="KW-0175">Coiled coil</keyword>
<feature type="compositionally biased region" description="Polar residues" evidence="2">
    <location>
        <begin position="590"/>
        <end position="612"/>
    </location>
</feature>
<feature type="compositionally biased region" description="Polar residues" evidence="2">
    <location>
        <begin position="849"/>
        <end position="860"/>
    </location>
</feature>
<feature type="compositionally biased region" description="Low complexity" evidence="2">
    <location>
        <begin position="1178"/>
        <end position="1208"/>
    </location>
</feature>
<evidence type="ECO:0000256" key="2">
    <source>
        <dbReference type="SAM" id="MobiDB-lite"/>
    </source>
</evidence>
<reference evidence="4" key="1">
    <citation type="submission" date="2021-10" db="EMBL/GenBank/DDBJ databases">
        <title>Tropical sea cucumber genome reveals ecological adaptation and Cuvierian tubules defense mechanism.</title>
        <authorList>
            <person name="Chen T."/>
        </authorList>
    </citation>
    <scope>NUCLEOTIDE SEQUENCE</scope>
    <source>
        <strain evidence="4">Nanhai2018</strain>
        <tissue evidence="4">Muscle</tissue>
    </source>
</reference>
<comment type="caution">
    <text evidence="4">The sequence shown here is derived from an EMBL/GenBank/DDBJ whole genome shotgun (WGS) entry which is preliminary data.</text>
</comment>
<dbReference type="Proteomes" id="UP001152320">
    <property type="component" value="Chromosome 2"/>
</dbReference>
<feature type="compositionally biased region" description="Basic and acidic residues" evidence="2">
    <location>
        <begin position="347"/>
        <end position="360"/>
    </location>
</feature>
<feature type="region of interest" description="Disordered" evidence="2">
    <location>
        <begin position="794"/>
        <end position="863"/>
    </location>
</feature>
<feature type="region of interest" description="Disordered" evidence="2">
    <location>
        <begin position="661"/>
        <end position="715"/>
    </location>
</feature>
<evidence type="ECO:0000313" key="4">
    <source>
        <dbReference type="EMBL" id="KAJ8047146.1"/>
    </source>
</evidence>
<feature type="compositionally biased region" description="Basic and acidic residues" evidence="2">
    <location>
        <begin position="1"/>
        <end position="24"/>
    </location>
</feature>
<keyword evidence="5" id="KW-1185">Reference proteome</keyword>
<dbReference type="InterPro" id="IPR022188">
    <property type="entry name" value="TASOR_DUF3715"/>
</dbReference>
<feature type="compositionally biased region" description="Polar residues" evidence="2">
    <location>
        <begin position="1209"/>
        <end position="1219"/>
    </location>
</feature>
<dbReference type="PANTHER" id="PTHR16207:SF11">
    <property type="entry name" value="SET DOMAIN-CONTAINING PROTEIN"/>
    <property type="match status" value="1"/>
</dbReference>
<dbReference type="Pfam" id="PF12509">
    <property type="entry name" value="DUF3715"/>
    <property type="match status" value="1"/>
</dbReference>
<feature type="compositionally biased region" description="Pro residues" evidence="2">
    <location>
        <begin position="1033"/>
        <end position="1042"/>
    </location>
</feature>
<accession>A0A9Q1HJB8</accession>